<keyword evidence="1" id="KW-0472">Membrane</keyword>
<protein>
    <recommendedName>
        <fullName evidence="5">Methyltransferase FkbM domain-containing protein</fullName>
    </recommendedName>
</protein>
<dbReference type="AlphaFoldDB" id="A0A813UQ99"/>
<proteinExistence type="predicted"/>
<dbReference type="SUPFAM" id="SSF53335">
    <property type="entry name" value="S-adenosyl-L-methionine-dependent methyltransferases"/>
    <property type="match status" value="1"/>
</dbReference>
<comment type="caution">
    <text evidence="3">The sequence shown here is derived from an EMBL/GenBank/DDBJ whole genome shotgun (WGS) entry which is preliminary data.</text>
</comment>
<evidence type="ECO:0000313" key="4">
    <source>
        <dbReference type="Proteomes" id="UP000663870"/>
    </source>
</evidence>
<evidence type="ECO:0000313" key="3">
    <source>
        <dbReference type="EMBL" id="CAF0832346.1"/>
    </source>
</evidence>
<name>A0A813UQ99_9BILA</name>
<keyword evidence="1" id="KW-0812">Transmembrane</keyword>
<evidence type="ECO:0000256" key="1">
    <source>
        <dbReference type="SAM" id="Phobius"/>
    </source>
</evidence>
<reference evidence="3" key="1">
    <citation type="submission" date="2021-02" db="EMBL/GenBank/DDBJ databases">
        <authorList>
            <person name="Nowell W R."/>
        </authorList>
    </citation>
    <scope>NUCLEOTIDE SEQUENCE</scope>
</reference>
<dbReference type="EMBL" id="CAJNOL010000087">
    <property type="protein sequence ID" value="CAF0832346.1"/>
    <property type="molecule type" value="Genomic_DNA"/>
</dbReference>
<feature type="transmembrane region" description="Helical" evidence="1">
    <location>
        <begin position="30"/>
        <end position="51"/>
    </location>
</feature>
<sequence>MSSSVRFQKLHKDLIIIKTSYLPSLRSISLILNIILFLVVCIFILCLLRVITDEKSISKKSTNKLTTPDQSKKYKDIPRKKYYYDYEPYLNNVPLKSNNKTRRFFYIDLGCFDGRDIDYFIHFHSANMLRLGTLSIIAFEPDPINFSACKLIQQRHKSIQGTFYDAAVWTETGQVRYATEKGQKSKIDPNSALFVRSIDFSTWMIENFHVDDYVYVKFAIEGAEIPILEKMVLDQSLALIDDLEIEWHEGLSPNLEPRRIALECMFDNFGMDFIYMIKPVDLTHAFNIKEKYEAVLKDRGWRLKDPLTRFHYKTRKDVPDLLIERLKQKQKQKQKQAVPH</sequence>
<organism evidence="3 4">
    <name type="scientific">Rotaria sordida</name>
    <dbReference type="NCBI Taxonomy" id="392033"/>
    <lineage>
        <taxon>Eukaryota</taxon>
        <taxon>Metazoa</taxon>
        <taxon>Spiralia</taxon>
        <taxon>Gnathifera</taxon>
        <taxon>Rotifera</taxon>
        <taxon>Eurotatoria</taxon>
        <taxon>Bdelloidea</taxon>
        <taxon>Philodinida</taxon>
        <taxon>Philodinidae</taxon>
        <taxon>Rotaria</taxon>
    </lineage>
</organism>
<evidence type="ECO:0008006" key="5">
    <source>
        <dbReference type="Google" id="ProtNLM"/>
    </source>
</evidence>
<keyword evidence="4" id="KW-1185">Reference proteome</keyword>
<dbReference type="Proteomes" id="UP000663870">
    <property type="component" value="Unassembled WGS sequence"/>
</dbReference>
<dbReference type="EMBL" id="CAJNOH010000001">
    <property type="protein sequence ID" value="CAF0721846.1"/>
    <property type="molecule type" value="Genomic_DNA"/>
</dbReference>
<evidence type="ECO:0000313" key="2">
    <source>
        <dbReference type="EMBL" id="CAF0721846.1"/>
    </source>
</evidence>
<accession>A0A813UQ99</accession>
<gene>
    <name evidence="3" type="ORF">JXQ802_LOCUS5762</name>
    <name evidence="2" type="ORF">PYM288_LOCUS258</name>
</gene>
<dbReference type="Gene3D" id="3.40.50.150">
    <property type="entry name" value="Vaccinia Virus protein VP39"/>
    <property type="match status" value="1"/>
</dbReference>
<dbReference type="InterPro" id="IPR029063">
    <property type="entry name" value="SAM-dependent_MTases_sf"/>
</dbReference>
<dbReference type="Proteomes" id="UP000663854">
    <property type="component" value="Unassembled WGS sequence"/>
</dbReference>
<keyword evidence="1" id="KW-1133">Transmembrane helix</keyword>